<protein>
    <recommendedName>
        <fullName evidence="5">ACT domain-containing protein</fullName>
    </recommendedName>
</protein>
<dbReference type="Proteomes" id="UP000830542">
    <property type="component" value="Chromosome"/>
</dbReference>
<dbReference type="RefSeq" id="WP_244701552.1">
    <property type="nucleotide sequence ID" value="NZ_BAAADN010000026.1"/>
</dbReference>
<organism evidence="1 4">
    <name type="scientific">Halococcus dombrowskii</name>
    <dbReference type="NCBI Taxonomy" id="179637"/>
    <lineage>
        <taxon>Archaea</taxon>
        <taxon>Methanobacteriati</taxon>
        <taxon>Methanobacteriota</taxon>
        <taxon>Stenosarchaea group</taxon>
        <taxon>Halobacteria</taxon>
        <taxon>Halobacteriales</taxon>
        <taxon>Halococcaceae</taxon>
        <taxon>Halococcus</taxon>
    </lineage>
</organism>
<dbReference type="GeneID" id="71762747"/>
<gene>
    <name evidence="1" type="ORF">GCM10008985_17470</name>
    <name evidence="2" type="ORF">MUK72_12825</name>
</gene>
<dbReference type="Proteomes" id="UP001500962">
    <property type="component" value="Unassembled WGS sequence"/>
</dbReference>
<dbReference type="EMBL" id="BAAADN010000026">
    <property type="protein sequence ID" value="GAA0461453.1"/>
    <property type="molecule type" value="Genomic_DNA"/>
</dbReference>
<dbReference type="KEGG" id="hdo:MUK72_12825"/>
<dbReference type="InterPro" id="IPR055945">
    <property type="entry name" value="DUF7523"/>
</dbReference>
<dbReference type="Pfam" id="PF24367">
    <property type="entry name" value="DUF7523"/>
    <property type="match status" value="1"/>
</dbReference>
<dbReference type="EMBL" id="CP095005">
    <property type="protein sequence ID" value="UOO94843.1"/>
    <property type="molecule type" value="Genomic_DNA"/>
</dbReference>
<name>A0AAV3SHA9_HALDO</name>
<keyword evidence="3" id="KW-1185">Reference proteome</keyword>
<reference evidence="1" key="3">
    <citation type="submission" date="2023-12" db="EMBL/GenBank/DDBJ databases">
        <authorList>
            <person name="Sun Q."/>
            <person name="Inoue M."/>
        </authorList>
    </citation>
    <scope>NUCLEOTIDE SEQUENCE</scope>
    <source>
        <strain evidence="1">JCM 12289</strain>
    </source>
</reference>
<evidence type="ECO:0000313" key="2">
    <source>
        <dbReference type="EMBL" id="UOO94843.1"/>
    </source>
</evidence>
<proteinExistence type="predicted"/>
<evidence type="ECO:0000313" key="1">
    <source>
        <dbReference type="EMBL" id="GAA0461453.1"/>
    </source>
</evidence>
<accession>A0AAV3SHA9</accession>
<reference evidence="1" key="1">
    <citation type="journal article" date="2014" name="Int. J. Syst. Evol. Microbiol.">
        <title>Complete genome sequence of Corynebacterium casei LMG S-19264T (=DSM 44701T), isolated from a smear-ripened cheese.</title>
        <authorList>
            <consortium name="US DOE Joint Genome Institute (JGI-PGF)"/>
            <person name="Walter F."/>
            <person name="Albersmeier A."/>
            <person name="Kalinowski J."/>
            <person name="Ruckert C."/>
        </authorList>
    </citation>
    <scope>NUCLEOTIDE SEQUENCE</scope>
    <source>
        <strain evidence="1">JCM 12289</strain>
    </source>
</reference>
<reference evidence="2" key="2">
    <citation type="submission" date="2022-04" db="EMBL/GenBank/DDBJ databases">
        <title>Sequencing and genomic assembly of Halococcus dombrowskii.</title>
        <authorList>
            <person name="Lim S.W."/>
            <person name="MacLea K.S."/>
        </authorList>
    </citation>
    <scope>NUCLEOTIDE SEQUENCE</scope>
    <source>
        <strain evidence="2">H4</strain>
    </source>
</reference>
<evidence type="ECO:0008006" key="5">
    <source>
        <dbReference type="Google" id="ProtNLM"/>
    </source>
</evidence>
<dbReference type="AlphaFoldDB" id="A0AAV3SHA9"/>
<evidence type="ECO:0000313" key="3">
    <source>
        <dbReference type="Proteomes" id="UP000830542"/>
    </source>
</evidence>
<sequence length="173" mass="17921">MTLAADTRRAVRRTPFVFEALRAGVLNYTAAARFLDVGDLDPVAAALRRYAEELPDHESDARDARVTMQSGLGAVDMAEMESGTSDENEALLAVGSHALVPDAGSLTGVLATGEVDAQALAHVLDRLAVEGIDVMAAGVAGDGLVVVVDRRAGPDAVRIIEDALAGVVTTPTD</sequence>
<evidence type="ECO:0000313" key="4">
    <source>
        <dbReference type="Proteomes" id="UP001500962"/>
    </source>
</evidence>